<feature type="transmembrane region" description="Helical" evidence="1">
    <location>
        <begin position="132"/>
        <end position="155"/>
    </location>
</feature>
<feature type="transmembrane region" description="Helical" evidence="1">
    <location>
        <begin position="190"/>
        <end position="214"/>
    </location>
</feature>
<keyword evidence="3" id="KW-1185">Reference proteome</keyword>
<feature type="transmembrane region" description="Helical" evidence="1">
    <location>
        <begin position="56"/>
        <end position="83"/>
    </location>
</feature>
<keyword evidence="1" id="KW-0472">Membrane</keyword>
<protein>
    <recommendedName>
        <fullName evidence="4">Exopolysaccharide biosynthesis protein</fullName>
    </recommendedName>
</protein>
<comment type="caution">
    <text evidence="2">The sequence shown here is derived from an EMBL/GenBank/DDBJ whole genome shotgun (WGS) entry which is preliminary data.</text>
</comment>
<dbReference type="AlphaFoldDB" id="A0A917CWC7"/>
<evidence type="ECO:0000256" key="1">
    <source>
        <dbReference type="SAM" id="Phobius"/>
    </source>
</evidence>
<dbReference type="PIRSF" id="PIRSF033239">
    <property type="entry name" value="ExoD"/>
    <property type="match status" value="1"/>
</dbReference>
<evidence type="ECO:0008006" key="4">
    <source>
        <dbReference type="Google" id="ProtNLM"/>
    </source>
</evidence>
<keyword evidence="1" id="KW-0812">Transmembrane</keyword>
<sequence length="223" mass="24245">MGDTAAMTDEDSGQRRQPATDAPLHEALLHLLDRFQGRDIRLSDLLDAMGHRGFGFVYILFGMLAAVLPTGLCSLMAVPVLLFSAQQAAGHARPYMPARFDGKRFPAQAIQSGLQRRQHWIRRLERFAKPRWAPMTSAPVNRVAALFCLLLALVILAPGPFTNVPPGIAIALFGFAMAERDGLLMAISFVTGVLGFVVGLSALIATALLVWSWIGQIDLTPLI</sequence>
<evidence type="ECO:0000313" key="3">
    <source>
        <dbReference type="Proteomes" id="UP000632858"/>
    </source>
</evidence>
<reference evidence="2" key="1">
    <citation type="journal article" date="2014" name="Int. J. Syst. Evol. Microbiol.">
        <title>Complete genome sequence of Corynebacterium casei LMG S-19264T (=DSM 44701T), isolated from a smear-ripened cheese.</title>
        <authorList>
            <consortium name="US DOE Joint Genome Institute (JGI-PGF)"/>
            <person name="Walter F."/>
            <person name="Albersmeier A."/>
            <person name="Kalinowski J."/>
            <person name="Ruckert C."/>
        </authorList>
    </citation>
    <scope>NUCLEOTIDE SEQUENCE</scope>
    <source>
        <strain evidence="2">CGMCC 1.12726</strain>
    </source>
</reference>
<dbReference type="EMBL" id="BMFO01000005">
    <property type="protein sequence ID" value="GGF98032.1"/>
    <property type="molecule type" value="Genomic_DNA"/>
</dbReference>
<dbReference type="InterPro" id="IPR010331">
    <property type="entry name" value="ExoD"/>
</dbReference>
<organism evidence="2 3">
    <name type="scientific">Arenimonas maotaiensis</name>
    <dbReference type="NCBI Taxonomy" id="1446479"/>
    <lineage>
        <taxon>Bacteria</taxon>
        <taxon>Pseudomonadati</taxon>
        <taxon>Pseudomonadota</taxon>
        <taxon>Gammaproteobacteria</taxon>
        <taxon>Lysobacterales</taxon>
        <taxon>Lysobacteraceae</taxon>
        <taxon>Arenimonas</taxon>
    </lineage>
</organism>
<dbReference type="Pfam" id="PF06055">
    <property type="entry name" value="ExoD"/>
    <property type="match status" value="1"/>
</dbReference>
<keyword evidence="1" id="KW-1133">Transmembrane helix</keyword>
<reference evidence="2" key="2">
    <citation type="submission" date="2020-09" db="EMBL/GenBank/DDBJ databases">
        <authorList>
            <person name="Sun Q."/>
            <person name="Zhou Y."/>
        </authorList>
    </citation>
    <scope>NUCLEOTIDE SEQUENCE</scope>
    <source>
        <strain evidence="2">CGMCC 1.12726</strain>
    </source>
</reference>
<proteinExistence type="predicted"/>
<accession>A0A917CWC7</accession>
<name>A0A917CWC7_9GAMM</name>
<dbReference type="PANTHER" id="PTHR41795">
    <property type="entry name" value="EXOPOLYSACCHARIDE SYNTHESIS PROTEIN"/>
    <property type="match status" value="1"/>
</dbReference>
<gene>
    <name evidence="2" type="ORF">GCM10010960_19650</name>
</gene>
<evidence type="ECO:0000313" key="2">
    <source>
        <dbReference type="EMBL" id="GGF98032.1"/>
    </source>
</evidence>
<dbReference type="PANTHER" id="PTHR41795:SF1">
    <property type="entry name" value="EXOPOLYSACCHARIDE SYNTHESIS PROTEIN"/>
    <property type="match status" value="1"/>
</dbReference>
<dbReference type="Proteomes" id="UP000632858">
    <property type="component" value="Unassembled WGS sequence"/>
</dbReference>